<dbReference type="AlphaFoldDB" id="A0A8X7ZYA6"/>
<accession>A0A8X7ZYA6</accession>
<dbReference type="EMBL" id="JAAWWB010000007">
    <property type="protein sequence ID" value="KAG6779363.1"/>
    <property type="molecule type" value="Genomic_DNA"/>
</dbReference>
<organism evidence="2 3">
    <name type="scientific">Populus tomentosa</name>
    <name type="common">Chinese white poplar</name>
    <dbReference type="NCBI Taxonomy" id="118781"/>
    <lineage>
        <taxon>Eukaryota</taxon>
        <taxon>Viridiplantae</taxon>
        <taxon>Streptophyta</taxon>
        <taxon>Embryophyta</taxon>
        <taxon>Tracheophyta</taxon>
        <taxon>Spermatophyta</taxon>
        <taxon>Magnoliopsida</taxon>
        <taxon>eudicotyledons</taxon>
        <taxon>Gunneridae</taxon>
        <taxon>Pentapetalae</taxon>
        <taxon>rosids</taxon>
        <taxon>fabids</taxon>
        <taxon>Malpighiales</taxon>
        <taxon>Salicaceae</taxon>
        <taxon>Saliceae</taxon>
        <taxon>Populus</taxon>
    </lineage>
</organism>
<feature type="chain" id="PRO_5036500671" evidence="1">
    <location>
        <begin position="32"/>
        <end position="128"/>
    </location>
</feature>
<name>A0A8X7ZYA6_POPTO</name>
<sequence length="128" mass="14012">MKESNSLCSRVARREGWLLLILLLRLRKDMAAEEAPNGRVAQLVSGSGVASLLLSGEGLDVASGFECLSGGAELRERWDEWRAGEEKLVCRGKVLAEKWGGAVMAVMERESCAGFLLVGREDHEFVFS</sequence>
<evidence type="ECO:0000256" key="1">
    <source>
        <dbReference type="SAM" id="SignalP"/>
    </source>
</evidence>
<proteinExistence type="predicted"/>
<feature type="signal peptide" evidence="1">
    <location>
        <begin position="1"/>
        <end position="31"/>
    </location>
</feature>
<reference evidence="2" key="1">
    <citation type="journal article" date="2020" name="bioRxiv">
        <title>Hybrid origin of Populus tomentosa Carr. identified through genome sequencing and phylogenomic analysis.</title>
        <authorList>
            <person name="An X."/>
            <person name="Gao K."/>
            <person name="Chen Z."/>
            <person name="Li J."/>
            <person name="Yang X."/>
            <person name="Yang X."/>
            <person name="Zhou J."/>
            <person name="Guo T."/>
            <person name="Zhao T."/>
            <person name="Huang S."/>
            <person name="Miao D."/>
            <person name="Khan W.U."/>
            <person name="Rao P."/>
            <person name="Ye M."/>
            <person name="Lei B."/>
            <person name="Liao W."/>
            <person name="Wang J."/>
            <person name="Ji L."/>
            <person name="Li Y."/>
            <person name="Guo B."/>
            <person name="Mustafa N.S."/>
            <person name="Li S."/>
            <person name="Yun Q."/>
            <person name="Keller S.R."/>
            <person name="Mao J."/>
            <person name="Zhang R."/>
            <person name="Strauss S.H."/>
        </authorList>
    </citation>
    <scope>NUCLEOTIDE SEQUENCE</scope>
    <source>
        <strain evidence="2">GM15</strain>
        <tissue evidence="2">Leaf</tissue>
    </source>
</reference>
<protein>
    <submittedName>
        <fullName evidence="2">Uncharacterized protein</fullName>
    </submittedName>
</protein>
<evidence type="ECO:0000313" key="2">
    <source>
        <dbReference type="EMBL" id="KAG6779363.1"/>
    </source>
</evidence>
<comment type="caution">
    <text evidence="2">The sequence shown here is derived from an EMBL/GenBank/DDBJ whole genome shotgun (WGS) entry which is preliminary data.</text>
</comment>
<keyword evidence="3" id="KW-1185">Reference proteome</keyword>
<dbReference type="Proteomes" id="UP000886885">
    <property type="component" value="Chromosome 4A"/>
</dbReference>
<evidence type="ECO:0000313" key="3">
    <source>
        <dbReference type="Proteomes" id="UP000886885"/>
    </source>
</evidence>
<keyword evidence="1" id="KW-0732">Signal</keyword>
<gene>
    <name evidence="2" type="ORF">POTOM_015742</name>
</gene>